<sequence>MHDKNATYEELQSAYDEIHSFLNDEMVGPEHDSLIASFEELGDKLQEYHSQLIEKNSSTFKASLEELDELIASAKEGIKELKEVDNKIKKLAKVAHAVDKVVEQIGKII</sequence>
<dbReference type="RefSeq" id="WP_031428126.1">
    <property type="nucleotide sequence ID" value="NZ_CP034286.1"/>
</dbReference>
<accession>A0AA47JM30</accession>
<evidence type="ECO:0000313" key="1">
    <source>
        <dbReference type="EMBL" id="WAT93365.1"/>
    </source>
</evidence>
<dbReference type="EMBL" id="CP114195">
    <property type="protein sequence ID" value="WAT93365.1"/>
    <property type="molecule type" value="Genomic_DNA"/>
</dbReference>
<name>A0AA47JM30_VIBPH</name>
<dbReference type="AlphaFoldDB" id="A0AA47JM30"/>
<reference evidence="1" key="1">
    <citation type="submission" date="2022-12" db="EMBL/GenBank/DDBJ databases">
        <title>Vibrio parahaemolyticus become highly virulent by producing novel Tc toxins.</title>
        <authorList>
            <person name="Yang F."/>
            <person name="You Y."/>
            <person name="Lai Q."/>
            <person name="Xu L."/>
            <person name="Li F."/>
        </authorList>
    </citation>
    <scope>NUCLEOTIDE SEQUENCE</scope>
    <source>
        <strain evidence="1">Vp-HL-202005</strain>
    </source>
</reference>
<organism evidence="1 2">
    <name type="scientific">Vibrio parahaemolyticus</name>
    <dbReference type="NCBI Taxonomy" id="670"/>
    <lineage>
        <taxon>Bacteria</taxon>
        <taxon>Pseudomonadati</taxon>
        <taxon>Pseudomonadota</taxon>
        <taxon>Gammaproteobacteria</taxon>
        <taxon>Vibrionales</taxon>
        <taxon>Vibrionaceae</taxon>
        <taxon>Vibrio</taxon>
    </lineage>
</organism>
<dbReference type="Proteomes" id="UP001156560">
    <property type="component" value="Chromosome 2"/>
</dbReference>
<proteinExistence type="predicted"/>
<evidence type="ECO:0000313" key="2">
    <source>
        <dbReference type="Proteomes" id="UP001156560"/>
    </source>
</evidence>
<protein>
    <submittedName>
        <fullName evidence="1">Uncharacterized protein</fullName>
    </submittedName>
</protein>
<gene>
    <name evidence="1" type="ORF">O1Q84_20450</name>
</gene>